<keyword evidence="2" id="KW-1185">Reference proteome</keyword>
<protein>
    <submittedName>
        <fullName evidence="1">Uncharacterized protein</fullName>
    </submittedName>
</protein>
<comment type="caution">
    <text evidence="1">The sequence shown here is derived from an EMBL/GenBank/DDBJ whole genome shotgun (WGS) entry which is preliminary data.</text>
</comment>
<accession>A0AAN9R858</accession>
<evidence type="ECO:0000313" key="1">
    <source>
        <dbReference type="EMBL" id="KAK7361384.1"/>
    </source>
</evidence>
<reference evidence="1 2" key="1">
    <citation type="submission" date="2024-01" db="EMBL/GenBank/DDBJ databases">
        <title>The genomes of 5 underutilized Papilionoideae crops provide insights into root nodulation and disease resistanc.</title>
        <authorList>
            <person name="Jiang F."/>
        </authorList>
    </citation>
    <scope>NUCLEOTIDE SEQUENCE [LARGE SCALE GENOMIC DNA]</scope>
    <source>
        <strain evidence="1">LVBAO_FW01</strain>
        <tissue evidence="1">Leaves</tissue>
    </source>
</reference>
<proteinExistence type="predicted"/>
<sequence length="76" mass="8449">MHGSKVKIHRIRTSKEHSSLHGIVWCNFTLSVSAMAPSDDERHLQDALAFFTIHVASEIPKNKIIIKPKGDGNGDE</sequence>
<dbReference type="EMBL" id="JAYMYQ010000001">
    <property type="protein sequence ID" value="KAK7361384.1"/>
    <property type="molecule type" value="Genomic_DNA"/>
</dbReference>
<evidence type="ECO:0000313" key="2">
    <source>
        <dbReference type="Proteomes" id="UP001367508"/>
    </source>
</evidence>
<organism evidence="1 2">
    <name type="scientific">Canavalia gladiata</name>
    <name type="common">Sword bean</name>
    <name type="synonym">Dolichos gladiatus</name>
    <dbReference type="NCBI Taxonomy" id="3824"/>
    <lineage>
        <taxon>Eukaryota</taxon>
        <taxon>Viridiplantae</taxon>
        <taxon>Streptophyta</taxon>
        <taxon>Embryophyta</taxon>
        <taxon>Tracheophyta</taxon>
        <taxon>Spermatophyta</taxon>
        <taxon>Magnoliopsida</taxon>
        <taxon>eudicotyledons</taxon>
        <taxon>Gunneridae</taxon>
        <taxon>Pentapetalae</taxon>
        <taxon>rosids</taxon>
        <taxon>fabids</taxon>
        <taxon>Fabales</taxon>
        <taxon>Fabaceae</taxon>
        <taxon>Papilionoideae</taxon>
        <taxon>50 kb inversion clade</taxon>
        <taxon>NPAAA clade</taxon>
        <taxon>indigoferoid/millettioid clade</taxon>
        <taxon>Phaseoleae</taxon>
        <taxon>Canavalia</taxon>
    </lineage>
</organism>
<dbReference type="AlphaFoldDB" id="A0AAN9R858"/>
<dbReference type="Proteomes" id="UP001367508">
    <property type="component" value="Unassembled WGS sequence"/>
</dbReference>
<gene>
    <name evidence="1" type="ORF">VNO77_03440</name>
</gene>
<name>A0AAN9R858_CANGL</name>